<evidence type="ECO:0000256" key="3">
    <source>
        <dbReference type="ARBA" id="ARBA00022553"/>
    </source>
</evidence>
<keyword evidence="3" id="KW-0597">Phosphoprotein</keyword>
<dbReference type="PRINTS" id="PR00344">
    <property type="entry name" value="BCTRLSENSOR"/>
</dbReference>
<dbReference type="InterPro" id="IPR000700">
    <property type="entry name" value="PAS-assoc_C"/>
</dbReference>
<dbReference type="RefSeq" id="WP_247373699.1">
    <property type="nucleotide sequence ID" value="NZ_JALLGV010000001.1"/>
</dbReference>
<dbReference type="Gene3D" id="3.30.565.10">
    <property type="entry name" value="Histidine kinase-like ATPase, C-terminal domain"/>
    <property type="match status" value="1"/>
</dbReference>
<dbReference type="InterPro" id="IPR003594">
    <property type="entry name" value="HATPase_dom"/>
</dbReference>
<dbReference type="InterPro" id="IPR035965">
    <property type="entry name" value="PAS-like_dom_sf"/>
</dbReference>
<comment type="caution">
    <text evidence="12">The sequence shown here is derived from an EMBL/GenBank/DDBJ whole genome shotgun (WGS) entry which is preliminary data.</text>
</comment>
<evidence type="ECO:0000256" key="8">
    <source>
        <dbReference type="SAM" id="Phobius"/>
    </source>
</evidence>
<comment type="catalytic activity">
    <reaction evidence="1">
        <text>ATP + protein L-histidine = ADP + protein N-phospho-L-histidine.</text>
        <dbReference type="EC" id="2.7.13.3"/>
    </reaction>
</comment>
<dbReference type="InterPro" id="IPR003661">
    <property type="entry name" value="HisK_dim/P_dom"/>
</dbReference>
<keyword evidence="13" id="KW-1185">Reference proteome</keyword>
<proteinExistence type="predicted"/>
<dbReference type="SMART" id="SM00387">
    <property type="entry name" value="HATPase_c"/>
    <property type="match status" value="1"/>
</dbReference>
<dbReference type="PROSITE" id="PS50113">
    <property type="entry name" value="PAC"/>
    <property type="match status" value="1"/>
</dbReference>
<dbReference type="Pfam" id="PF02518">
    <property type="entry name" value="HATPase_c"/>
    <property type="match status" value="1"/>
</dbReference>
<dbReference type="InterPro" id="IPR036097">
    <property type="entry name" value="HisK_dim/P_sf"/>
</dbReference>
<dbReference type="CDD" id="cd00075">
    <property type="entry name" value="HATPase"/>
    <property type="match status" value="1"/>
</dbReference>
<dbReference type="NCBIfam" id="TIGR00229">
    <property type="entry name" value="sensory_box"/>
    <property type="match status" value="1"/>
</dbReference>
<dbReference type="SMART" id="SM00388">
    <property type="entry name" value="HisKA"/>
    <property type="match status" value="1"/>
</dbReference>
<organism evidence="12 13">
    <name type="scientific">Halorientalis brevis</name>
    <dbReference type="NCBI Taxonomy" id="1126241"/>
    <lineage>
        <taxon>Archaea</taxon>
        <taxon>Methanobacteriati</taxon>
        <taxon>Methanobacteriota</taxon>
        <taxon>Stenosarchaea group</taxon>
        <taxon>Halobacteria</taxon>
        <taxon>Halobacteriales</taxon>
        <taxon>Haloarculaceae</taxon>
        <taxon>Halorientalis</taxon>
    </lineage>
</organism>
<dbReference type="SUPFAM" id="SSF47384">
    <property type="entry name" value="Homodimeric domain of signal transducing histidine kinase"/>
    <property type="match status" value="1"/>
</dbReference>
<dbReference type="Pfam" id="PF16927">
    <property type="entry name" value="HisKA_7TM"/>
    <property type="match status" value="1"/>
</dbReference>
<evidence type="ECO:0000256" key="4">
    <source>
        <dbReference type="ARBA" id="ARBA00022679"/>
    </source>
</evidence>
<dbReference type="CDD" id="cd00130">
    <property type="entry name" value="PAS"/>
    <property type="match status" value="1"/>
</dbReference>
<feature type="transmembrane region" description="Helical" evidence="8">
    <location>
        <begin position="102"/>
        <end position="126"/>
    </location>
</feature>
<dbReference type="PROSITE" id="PS50109">
    <property type="entry name" value="HIS_KIN"/>
    <property type="match status" value="1"/>
</dbReference>
<dbReference type="Gene3D" id="3.30.450.20">
    <property type="entry name" value="PAS domain"/>
    <property type="match status" value="1"/>
</dbReference>
<keyword evidence="5 12" id="KW-0418">Kinase</keyword>
<keyword evidence="8" id="KW-0472">Membrane</keyword>
<protein>
    <recommendedName>
        <fullName evidence="2">histidine kinase</fullName>
        <ecNumber evidence="2">2.7.13.3</ecNumber>
    </recommendedName>
</protein>
<accession>A0ABD6CD85</accession>
<dbReference type="SMART" id="SM00091">
    <property type="entry name" value="PAS"/>
    <property type="match status" value="1"/>
</dbReference>
<dbReference type="InterPro" id="IPR031621">
    <property type="entry name" value="HisKA_7TM"/>
</dbReference>
<dbReference type="InterPro" id="IPR000014">
    <property type="entry name" value="PAS"/>
</dbReference>
<evidence type="ECO:0000259" key="9">
    <source>
        <dbReference type="PROSITE" id="PS50109"/>
    </source>
</evidence>
<keyword evidence="6" id="KW-0902">Two-component regulatory system</keyword>
<dbReference type="AlphaFoldDB" id="A0ABD6CD85"/>
<dbReference type="SUPFAM" id="SSF55874">
    <property type="entry name" value="ATPase domain of HSP90 chaperone/DNA topoisomerase II/histidine kinase"/>
    <property type="match status" value="1"/>
</dbReference>
<keyword evidence="8" id="KW-0812">Transmembrane</keyword>
<reference evidence="12 13" key="1">
    <citation type="journal article" date="2019" name="Int. J. Syst. Evol. Microbiol.">
        <title>The Global Catalogue of Microorganisms (GCM) 10K type strain sequencing project: providing services to taxonomists for standard genome sequencing and annotation.</title>
        <authorList>
            <consortium name="The Broad Institute Genomics Platform"/>
            <consortium name="The Broad Institute Genome Sequencing Center for Infectious Disease"/>
            <person name="Wu L."/>
            <person name="Ma J."/>
        </authorList>
    </citation>
    <scope>NUCLEOTIDE SEQUENCE [LARGE SCALE GENOMIC DNA]</scope>
    <source>
        <strain evidence="12 13">CGMCC 1.12125</strain>
    </source>
</reference>
<gene>
    <name evidence="12" type="ORF">ACFR9U_10385</name>
</gene>
<feature type="transmembrane region" description="Helical" evidence="8">
    <location>
        <begin position="178"/>
        <end position="196"/>
    </location>
</feature>
<name>A0ABD6CD85_9EURY</name>
<keyword evidence="8" id="KW-1133">Transmembrane helix</keyword>
<feature type="domain" description="PAC" evidence="11">
    <location>
        <begin position="298"/>
        <end position="349"/>
    </location>
</feature>
<dbReference type="SUPFAM" id="SSF55785">
    <property type="entry name" value="PYP-like sensor domain (PAS domain)"/>
    <property type="match status" value="1"/>
</dbReference>
<dbReference type="Pfam" id="PF00512">
    <property type="entry name" value="HisKA"/>
    <property type="match status" value="1"/>
</dbReference>
<evidence type="ECO:0000256" key="1">
    <source>
        <dbReference type="ARBA" id="ARBA00000085"/>
    </source>
</evidence>
<dbReference type="Gene3D" id="1.10.287.130">
    <property type="match status" value="1"/>
</dbReference>
<dbReference type="EC" id="2.7.13.3" evidence="2"/>
<evidence type="ECO:0000313" key="13">
    <source>
        <dbReference type="Proteomes" id="UP001597119"/>
    </source>
</evidence>
<dbReference type="PANTHER" id="PTHR43711:SF1">
    <property type="entry name" value="HISTIDINE KINASE 1"/>
    <property type="match status" value="1"/>
</dbReference>
<feature type="transmembrane region" description="Helical" evidence="8">
    <location>
        <begin position="71"/>
        <end position="90"/>
    </location>
</feature>
<feature type="region of interest" description="Disordered" evidence="7">
    <location>
        <begin position="507"/>
        <end position="526"/>
    </location>
</feature>
<evidence type="ECO:0000259" key="10">
    <source>
        <dbReference type="PROSITE" id="PS50112"/>
    </source>
</evidence>
<feature type="transmembrane region" description="Helical" evidence="8">
    <location>
        <begin position="146"/>
        <end position="166"/>
    </location>
</feature>
<dbReference type="InterPro" id="IPR036890">
    <property type="entry name" value="HATPase_C_sf"/>
</dbReference>
<dbReference type="InterPro" id="IPR005467">
    <property type="entry name" value="His_kinase_dom"/>
</dbReference>
<evidence type="ECO:0000256" key="6">
    <source>
        <dbReference type="ARBA" id="ARBA00023012"/>
    </source>
</evidence>
<evidence type="ECO:0000256" key="2">
    <source>
        <dbReference type="ARBA" id="ARBA00012438"/>
    </source>
</evidence>
<dbReference type="PROSITE" id="PS50112">
    <property type="entry name" value="PAS"/>
    <property type="match status" value="1"/>
</dbReference>
<evidence type="ECO:0000256" key="5">
    <source>
        <dbReference type="ARBA" id="ARBA00022777"/>
    </source>
</evidence>
<dbReference type="GO" id="GO:0004673">
    <property type="term" value="F:protein histidine kinase activity"/>
    <property type="evidence" value="ECO:0007669"/>
    <property type="project" value="UniProtKB-EC"/>
</dbReference>
<dbReference type="CDD" id="cd00082">
    <property type="entry name" value="HisKA"/>
    <property type="match status" value="1"/>
</dbReference>
<dbReference type="GO" id="GO:0000160">
    <property type="term" value="P:phosphorelay signal transduction system"/>
    <property type="evidence" value="ECO:0007669"/>
    <property type="project" value="UniProtKB-KW"/>
</dbReference>
<evidence type="ECO:0000256" key="7">
    <source>
        <dbReference type="SAM" id="MobiDB-lite"/>
    </source>
</evidence>
<dbReference type="InterPro" id="IPR013767">
    <property type="entry name" value="PAS_fold"/>
</dbReference>
<feature type="transmembrane region" description="Helical" evidence="8">
    <location>
        <begin position="12"/>
        <end position="28"/>
    </location>
</feature>
<feature type="domain" description="PAS" evidence="10">
    <location>
        <begin position="238"/>
        <end position="285"/>
    </location>
</feature>
<dbReference type="PANTHER" id="PTHR43711">
    <property type="entry name" value="TWO-COMPONENT HISTIDINE KINASE"/>
    <property type="match status" value="1"/>
</dbReference>
<dbReference type="InterPro" id="IPR050736">
    <property type="entry name" value="Sensor_HK_Regulatory"/>
</dbReference>
<evidence type="ECO:0000259" key="11">
    <source>
        <dbReference type="PROSITE" id="PS50113"/>
    </source>
</evidence>
<feature type="domain" description="Histidine kinase" evidence="9">
    <location>
        <begin position="360"/>
        <end position="578"/>
    </location>
</feature>
<feature type="transmembrane region" description="Helical" evidence="8">
    <location>
        <begin position="35"/>
        <end position="59"/>
    </location>
</feature>
<feature type="transmembrane region" description="Helical" evidence="8">
    <location>
        <begin position="202"/>
        <end position="223"/>
    </location>
</feature>
<sequence length="589" mass="65321">MPNLTASPQDIIRIAGTVIVLALAFVTVRHRRESGAWAVTGLLVSIAVWLGSSVLSAASGQSPQAVVWGKLLYTAAPFVVLFLFLFVLRYTGNDEYITPRTLALLAIEPAVVTVAVWTNQFHHLFWRDLQFVSGGYWHFQMTMGPVFHANVAYSYLLVLVGIGLVVRLLQVSQSLYPGQVYAVLAAILAPFVTDLVRQFGDLPISLTPVAFTFSGLVVTMAIFRFKLLDISPVAQDSVVENIRDGLFVLDRDDEFVEINSVAREYLDLEAEQVVGRSFADVLTDYPELFDEFADETDKESEVRVRTADSERFFHVQVTPLTDHRDELIGRQFLIHDVTERVARKRELERQNEQLDRFASVVSHDLRNPLNVASGRVELLREEIDDQHGHVDAIQQSHYRMERLIDDMLTLARDGQTISETERVSLPSVANAAWENVTTRDATLTLGTALSLEADEARLCRLFENLFRNAVEHSSTAPQSQAPEDAVERGSTSLTIEIGALTGPADRRPVGFYVADDGPGIPPEQRDRVLEDGFTTDDDGTGLGLSIVASIVDAHGWTIDVTESDQGGARFEIRDVTSARQAERAAEHSS</sequence>
<dbReference type="Pfam" id="PF00989">
    <property type="entry name" value="PAS"/>
    <property type="match status" value="1"/>
</dbReference>
<dbReference type="Proteomes" id="UP001597119">
    <property type="component" value="Unassembled WGS sequence"/>
</dbReference>
<dbReference type="EMBL" id="JBHUDJ010000003">
    <property type="protein sequence ID" value="MFD1587393.1"/>
    <property type="molecule type" value="Genomic_DNA"/>
</dbReference>
<keyword evidence="4" id="KW-0808">Transferase</keyword>
<dbReference type="InterPro" id="IPR004358">
    <property type="entry name" value="Sig_transdc_His_kin-like_C"/>
</dbReference>
<evidence type="ECO:0000313" key="12">
    <source>
        <dbReference type="EMBL" id="MFD1587393.1"/>
    </source>
</evidence>